<dbReference type="Proteomes" id="UP000688137">
    <property type="component" value="Unassembled WGS sequence"/>
</dbReference>
<reference evidence="1" key="1">
    <citation type="submission" date="2021-01" db="EMBL/GenBank/DDBJ databases">
        <authorList>
            <consortium name="Genoscope - CEA"/>
            <person name="William W."/>
        </authorList>
    </citation>
    <scope>NUCLEOTIDE SEQUENCE</scope>
</reference>
<evidence type="ECO:0000313" key="1">
    <source>
        <dbReference type="EMBL" id="CAD8095624.1"/>
    </source>
</evidence>
<sequence>MENKSQDKVNNQQCCIDQYGIDKFNDTLKEDYKSCQKKRVIEDIEIQLKGNNINKKYSSYRSKKVISILITCHYL</sequence>
<organism evidence="1 2">
    <name type="scientific">Paramecium primaurelia</name>
    <dbReference type="NCBI Taxonomy" id="5886"/>
    <lineage>
        <taxon>Eukaryota</taxon>
        <taxon>Sar</taxon>
        <taxon>Alveolata</taxon>
        <taxon>Ciliophora</taxon>
        <taxon>Intramacronucleata</taxon>
        <taxon>Oligohymenophorea</taxon>
        <taxon>Peniculida</taxon>
        <taxon>Parameciidae</taxon>
        <taxon>Paramecium</taxon>
    </lineage>
</organism>
<comment type="caution">
    <text evidence="1">The sequence shown here is derived from an EMBL/GenBank/DDBJ whole genome shotgun (WGS) entry which is preliminary data.</text>
</comment>
<keyword evidence="2" id="KW-1185">Reference proteome</keyword>
<dbReference type="AlphaFoldDB" id="A0A8S1P2D0"/>
<name>A0A8S1P2D0_PARPR</name>
<evidence type="ECO:0000313" key="2">
    <source>
        <dbReference type="Proteomes" id="UP000688137"/>
    </source>
</evidence>
<proteinExistence type="predicted"/>
<accession>A0A8S1P2D0</accession>
<protein>
    <submittedName>
        <fullName evidence="1">Uncharacterized protein</fullName>
    </submittedName>
</protein>
<gene>
    <name evidence="1" type="ORF">PPRIM_AZ9-3.1.T0990070</name>
</gene>
<dbReference type="EMBL" id="CAJJDM010000102">
    <property type="protein sequence ID" value="CAD8095624.1"/>
    <property type="molecule type" value="Genomic_DNA"/>
</dbReference>